<proteinExistence type="predicted"/>
<dbReference type="PIRSF" id="PIRSF008159">
    <property type="entry name" value="UCP008159_ABC"/>
    <property type="match status" value="1"/>
</dbReference>
<keyword evidence="3" id="KW-1185">Reference proteome</keyword>
<gene>
    <name evidence="2" type="ORF">CPY51_12080</name>
</gene>
<dbReference type="EMBL" id="PCDP01000035">
    <property type="protein sequence ID" value="PZM14116.1"/>
    <property type="molecule type" value="Genomic_DNA"/>
</dbReference>
<organism evidence="2 3">
    <name type="scientific">Rhizobium tubonense</name>
    <dbReference type="NCBI Taxonomy" id="484088"/>
    <lineage>
        <taxon>Bacteria</taxon>
        <taxon>Pseudomonadati</taxon>
        <taxon>Pseudomonadota</taxon>
        <taxon>Alphaproteobacteria</taxon>
        <taxon>Hyphomicrobiales</taxon>
        <taxon>Rhizobiaceae</taxon>
        <taxon>Rhizobium/Agrobacterium group</taxon>
        <taxon>Rhizobium</taxon>
    </lineage>
</organism>
<reference evidence="2 3" key="1">
    <citation type="journal article" date="2018" name="Sci. Rep.">
        <title>Rhizobium tumorigenes sp. nov., a novel plant tumorigenic bacterium isolated from cane gall tumors on thornless blackberry.</title>
        <authorList>
            <person name="Kuzmanovi N."/>
            <person name="Smalla K."/>
            <person name="Gronow S."/>
            <person name="PuBawska J."/>
        </authorList>
    </citation>
    <scope>NUCLEOTIDE SEQUENCE [LARGE SCALE GENOMIC DNA]</scope>
    <source>
        <strain evidence="2 3">CCBAU 85046</strain>
    </source>
</reference>
<keyword evidence="1" id="KW-0732">Signal</keyword>
<dbReference type="Pfam" id="PF06226">
    <property type="entry name" value="DUF1007"/>
    <property type="match status" value="1"/>
</dbReference>
<comment type="caution">
    <text evidence="2">The sequence shown here is derived from an EMBL/GenBank/DDBJ whole genome shotgun (WGS) entry which is preliminary data.</text>
</comment>
<evidence type="ECO:0000313" key="3">
    <source>
        <dbReference type="Proteomes" id="UP000248925"/>
    </source>
</evidence>
<feature type="signal peptide" evidence="1">
    <location>
        <begin position="1"/>
        <end position="21"/>
    </location>
</feature>
<sequence>MKRSFFLLAAAFSLLPVAADAHPHIFIDAQFAVVAAPDGTIAELKNVWQFDEVFSSSVLLDFDKNGDLNLDASELKAVGKTVRESLGKYNYYTNVTLNGKPVPMGKPDVMHADYKDGALTLTFSLKPVEKTPLKGLLIFGIYDPSLYTAVDFAEDTDMATTGAAFGACKRKVVRPNPDQIIAQNQATLTTLFFNDPMGTNFSQLVATRLEVQC</sequence>
<dbReference type="InterPro" id="IPR016537">
    <property type="entry name" value="UCP008159_ABC"/>
</dbReference>
<dbReference type="OrthoDB" id="1679673at2"/>
<name>A0A2W4EJN6_9HYPH</name>
<accession>A0A2W4EJN6</accession>
<protein>
    <submittedName>
        <fullName evidence="2">ABC transporter substrate-binding protein</fullName>
    </submittedName>
</protein>
<dbReference type="InterPro" id="IPR010412">
    <property type="entry name" value="DUF1007"/>
</dbReference>
<dbReference type="AlphaFoldDB" id="A0A2W4EJN6"/>
<evidence type="ECO:0000256" key="1">
    <source>
        <dbReference type="SAM" id="SignalP"/>
    </source>
</evidence>
<dbReference type="RefSeq" id="WP_111160964.1">
    <property type="nucleotide sequence ID" value="NZ_PCDP01000035.1"/>
</dbReference>
<evidence type="ECO:0000313" key="2">
    <source>
        <dbReference type="EMBL" id="PZM14116.1"/>
    </source>
</evidence>
<feature type="chain" id="PRO_5016054559" evidence="1">
    <location>
        <begin position="22"/>
        <end position="213"/>
    </location>
</feature>
<dbReference type="Proteomes" id="UP000248925">
    <property type="component" value="Unassembled WGS sequence"/>
</dbReference>